<comment type="catalytic activity">
    <reaction evidence="1">
        <text>5-amino-6-(5-phospho-D-ribosylamino)uracil + H2O = 5,6-diaminouracil + D-ribose 5-phosphate</text>
        <dbReference type="Rhea" id="RHEA:55020"/>
        <dbReference type="ChEBI" id="CHEBI:15377"/>
        <dbReference type="ChEBI" id="CHEBI:46252"/>
        <dbReference type="ChEBI" id="CHEBI:58453"/>
        <dbReference type="ChEBI" id="CHEBI:78346"/>
    </reaction>
</comment>
<dbReference type="EMBL" id="QHKI01000029">
    <property type="protein sequence ID" value="RSM80406.1"/>
    <property type="molecule type" value="Genomic_DNA"/>
</dbReference>
<dbReference type="InterPro" id="IPR012816">
    <property type="entry name" value="NADAR"/>
</dbReference>
<accession>A0A428Z3B1</accession>
<protein>
    <submittedName>
        <fullName evidence="4">DUF1768 domain-containing protein</fullName>
    </submittedName>
</protein>
<proteinExistence type="predicted"/>
<evidence type="ECO:0000259" key="3">
    <source>
        <dbReference type="Pfam" id="PF08719"/>
    </source>
</evidence>
<evidence type="ECO:0000256" key="1">
    <source>
        <dbReference type="ARBA" id="ARBA00000022"/>
    </source>
</evidence>
<sequence>MADGERPEFLFFWGHTPTPGHEVGRWVLSQWWMADFSVDGVTYRSAEHFMMAGKARLFGDDEVLAKILASETPADAKKLGRAVRNFDQDIWAENSYGIVVRGNVAKFGSDPVLTEFLVSTGDKVLVEAAPRDVIWGIGLGAQNPKAQDPSQWRGRNLLGFALMDARAALDHPRQGPSAFAHGT</sequence>
<dbReference type="Pfam" id="PF08719">
    <property type="entry name" value="NADAR"/>
    <property type="match status" value="1"/>
</dbReference>
<dbReference type="CDD" id="cd15457">
    <property type="entry name" value="NADAR"/>
    <property type="match status" value="1"/>
</dbReference>
<dbReference type="InterPro" id="IPR037238">
    <property type="entry name" value="YbiA-like_sf"/>
</dbReference>
<dbReference type="Gene3D" id="1.10.357.40">
    <property type="entry name" value="YbiA-like"/>
    <property type="match status" value="1"/>
</dbReference>
<evidence type="ECO:0000256" key="2">
    <source>
        <dbReference type="ARBA" id="ARBA00000751"/>
    </source>
</evidence>
<name>A0A428Z3B1_KIBAR</name>
<dbReference type="Proteomes" id="UP000287547">
    <property type="component" value="Unassembled WGS sequence"/>
</dbReference>
<reference evidence="4 5" key="1">
    <citation type="submission" date="2018-05" db="EMBL/GenBank/DDBJ databases">
        <title>Evolution of GPA BGCs.</title>
        <authorList>
            <person name="Waglechner N."/>
            <person name="Wright G.D."/>
        </authorList>
    </citation>
    <scope>NUCLEOTIDE SEQUENCE [LARGE SCALE GENOMIC DNA]</scope>
    <source>
        <strain evidence="4 5">A82846</strain>
    </source>
</reference>
<organism evidence="4 5">
    <name type="scientific">Kibdelosporangium aridum</name>
    <dbReference type="NCBI Taxonomy" id="2030"/>
    <lineage>
        <taxon>Bacteria</taxon>
        <taxon>Bacillati</taxon>
        <taxon>Actinomycetota</taxon>
        <taxon>Actinomycetes</taxon>
        <taxon>Pseudonocardiales</taxon>
        <taxon>Pseudonocardiaceae</taxon>
        <taxon>Kibdelosporangium</taxon>
    </lineage>
</organism>
<dbReference type="OrthoDB" id="67297at2"/>
<feature type="domain" description="NADAR" evidence="3">
    <location>
        <begin position="11"/>
        <end position="169"/>
    </location>
</feature>
<dbReference type="AlphaFoldDB" id="A0A428Z3B1"/>
<dbReference type="NCBIfam" id="TIGR02464">
    <property type="entry name" value="ribofla_fusion"/>
    <property type="match status" value="1"/>
</dbReference>
<comment type="catalytic activity">
    <reaction evidence="2">
        <text>2,5-diamino-6-hydroxy-4-(5-phosphoribosylamino)-pyrimidine + H2O = 2,5,6-triamino-4-hydroxypyrimidine + D-ribose 5-phosphate</text>
        <dbReference type="Rhea" id="RHEA:23436"/>
        <dbReference type="ChEBI" id="CHEBI:15377"/>
        <dbReference type="ChEBI" id="CHEBI:58614"/>
        <dbReference type="ChEBI" id="CHEBI:78346"/>
        <dbReference type="ChEBI" id="CHEBI:137796"/>
    </reaction>
</comment>
<dbReference type="SUPFAM" id="SSF143990">
    <property type="entry name" value="YbiA-like"/>
    <property type="match status" value="1"/>
</dbReference>
<evidence type="ECO:0000313" key="4">
    <source>
        <dbReference type="EMBL" id="RSM80406.1"/>
    </source>
</evidence>
<gene>
    <name evidence="4" type="ORF">DMH04_30205</name>
</gene>
<evidence type="ECO:0000313" key="5">
    <source>
        <dbReference type="Proteomes" id="UP000287547"/>
    </source>
</evidence>
<comment type="caution">
    <text evidence="4">The sequence shown here is derived from an EMBL/GenBank/DDBJ whole genome shotgun (WGS) entry which is preliminary data.</text>
</comment>